<reference evidence="2" key="1">
    <citation type="submission" date="2019-12" db="EMBL/GenBank/DDBJ databases">
        <authorList>
            <person name="Cremers G."/>
        </authorList>
    </citation>
    <scope>NUCLEOTIDE SEQUENCE</scope>
    <source>
        <strain evidence="2">Vvax</strain>
    </source>
</reference>
<name>A0A679JE33_VARPD</name>
<protein>
    <submittedName>
        <fullName evidence="2">Phospholipase C 3</fullName>
        <ecNumber evidence="2">3.1.4.3</ecNumber>
    </submittedName>
</protein>
<dbReference type="NCBIfam" id="TIGR03397">
    <property type="entry name" value="acid_phos_Burk"/>
    <property type="match status" value="1"/>
</dbReference>
<dbReference type="InterPro" id="IPR017768">
    <property type="entry name" value="AcpA"/>
</dbReference>
<dbReference type="Gene3D" id="3.40.720.10">
    <property type="entry name" value="Alkaline Phosphatase, subunit A"/>
    <property type="match status" value="2"/>
</dbReference>
<dbReference type="InterPro" id="IPR017850">
    <property type="entry name" value="Alkaline_phosphatase_core_sf"/>
</dbReference>
<evidence type="ECO:0000313" key="2">
    <source>
        <dbReference type="EMBL" id="CAA2107053.1"/>
    </source>
</evidence>
<dbReference type="GO" id="GO:0003993">
    <property type="term" value="F:acid phosphatase activity"/>
    <property type="evidence" value="ECO:0007669"/>
    <property type="project" value="InterPro"/>
</dbReference>
<dbReference type="EMBL" id="LR743507">
    <property type="protein sequence ID" value="CAA2107053.1"/>
    <property type="molecule type" value="Genomic_DNA"/>
</dbReference>
<dbReference type="EC" id="3.1.4.3" evidence="2"/>
<evidence type="ECO:0000256" key="1">
    <source>
        <dbReference type="ARBA" id="ARBA00022801"/>
    </source>
</evidence>
<dbReference type="Pfam" id="PF04185">
    <property type="entry name" value="Phosphoesterase"/>
    <property type="match status" value="1"/>
</dbReference>
<dbReference type="AlphaFoldDB" id="A0A679JE33"/>
<proteinExistence type="predicted"/>
<dbReference type="CDD" id="cd16013">
    <property type="entry name" value="AcpA"/>
    <property type="match status" value="1"/>
</dbReference>
<dbReference type="PANTHER" id="PTHR31956:SF1">
    <property type="entry name" value="NON-SPECIFIC PHOSPHOLIPASE C1"/>
    <property type="match status" value="1"/>
</dbReference>
<organism evidence="2">
    <name type="scientific">Variovorax paradoxus</name>
    <dbReference type="NCBI Taxonomy" id="34073"/>
    <lineage>
        <taxon>Bacteria</taxon>
        <taxon>Pseudomonadati</taxon>
        <taxon>Pseudomonadota</taxon>
        <taxon>Betaproteobacteria</taxon>
        <taxon>Burkholderiales</taxon>
        <taxon>Comamonadaceae</taxon>
        <taxon>Variovorax</taxon>
    </lineage>
</organism>
<dbReference type="SUPFAM" id="SSF53649">
    <property type="entry name" value="Alkaline phosphatase-like"/>
    <property type="match status" value="1"/>
</dbReference>
<dbReference type="PANTHER" id="PTHR31956">
    <property type="entry name" value="NON-SPECIFIC PHOSPHOLIPASE C4-RELATED"/>
    <property type="match status" value="1"/>
</dbReference>
<sequence length="746" mass="78411">MMTPSQRSSVSARTRNLARHLTPWPTAIAAAAMMVACGGGDNSGPGFFGFPSGGGNTATTTTSGVVTGSYYRNAKVCIDTNNNGRCDTGEASTTTDANGAFTLTGQGAVVAEIGTSSKRFDPDTNTETPVTQPLVFRAPAGANGVVSAITTELVALMDANGGDLAAARTALAARLGVPEAQLLADHNKQTDAAVKTALQNEIDQAIERIAEAVAEAGAGGDVIAALRNRFALDQITNVVVIYAENRGFDNLYGLFPGANGIPGVNPTSSTTTPEPQKDFDGATLPTLPPVWGGVTAAGQTTTITQAQTVGMPNKMFQIDAEAGFFNTGTVVPQTVISRDLVHRFYNNQMQINGGKNDKFTAYSDAGGLSMGYYDGSKMQLWQVAKNFTLADNFFMGAFGGSFLNHQYLVCACAPLYPNADSADSPARKSISAIDTDANGNFVRLTPAADAPTSVLNAAPKYLNDSTITPKDAAGNFYAVNTMQPPYQPSGNAPASADSSKLFADPTAATTLPPQTQTTIGDLLTAKGLSWAWYGGAWKDTTAIATGDRKFPAAVPPAAQTPNFQFHHQPFNYYAAFDPSAHPDARAAHLKDFDADFLKDAAAGTLPAVSFYKPQGNLNQHAGYASVADGDAHIANVLAKLQASPQWKNMLVVVTYDENGGFYDHATVPKGDRFGPGTRIPALIVSPFARKGFVDKTQYDTASTLRFITHRWSLPPLKGLVDRDAALVKNGGHPMGDLTGALVFSKS</sequence>
<dbReference type="GO" id="GO:0034480">
    <property type="term" value="F:phosphatidylcholine phospholipase C activity"/>
    <property type="evidence" value="ECO:0007669"/>
    <property type="project" value="UniProtKB-EC"/>
</dbReference>
<gene>
    <name evidence="2" type="primary">plcC</name>
    <name evidence="2" type="ORF">VVAX_04045</name>
</gene>
<accession>A0A679JE33</accession>
<dbReference type="InterPro" id="IPR007312">
    <property type="entry name" value="Phosphoesterase"/>
</dbReference>
<keyword evidence="1 2" id="KW-0378">Hydrolase</keyword>